<dbReference type="Proteomes" id="UP001307889">
    <property type="component" value="Chromosome 12"/>
</dbReference>
<dbReference type="EMBL" id="AP028920">
    <property type="protein sequence ID" value="BET01160.1"/>
    <property type="molecule type" value="Genomic_DNA"/>
</dbReference>
<feature type="signal peptide" evidence="1">
    <location>
        <begin position="1"/>
        <end position="19"/>
    </location>
</feature>
<evidence type="ECO:0000313" key="3">
    <source>
        <dbReference type="Proteomes" id="UP001307889"/>
    </source>
</evidence>
<proteinExistence type="predicted"/>
<protein>
    <recommendedName>
        <fullName evidence="4">Secreted protein</fullName>
    </recommendedName>
</protein>
<organism evidence="2 3">
    <name type="scientific">Nesidiocoris tenuis</name>
    <dbReference type="NCBI Taxonomy" id="355587"/>
    <lineage>
        <taxon>Eukaryota</taxon>
        <taxon>Metazoa</taxon>
        <taxon>Ecdysozoa</taxon>
        <taxon>Arthropoda</taxon>
        <taxon>Hexapoda</taxon>
        <taxon>Insecta</taxon>
        <taxon>Pterygota</taxon>
        <taxon>Neoptera</taxon>
        <taxon>Paraneoptera</taxon>
        <taxon>Hemiptera</taxon>
        <taxon>Heteroptera</taxon>
        <taxon>Panheteroptera</taxon>
        <taxon>Cimicomorpha</taxon>
        <taxon>Miridae</taxon>
        <taxon>Dicyphina</taxon>
        <taxon>Nesidiocoris</taxon>
    </lineage>
</organism>
<reference evidence="2 3" key="1">
    <citation type="submission" date="2023-09" db="EMBL/GenBank/DDBJ databases">
        <title>Nesidiocoris tenuis whole genome shotgun sequence.</title>
        <authorList>
            <person name="Shibata T."/>
            <person name="Shimoda M."/>
            <person name="Kobayashi T."/>
            <person name="Uehara T."/>
        </authorList>
    </citation>
    <scope>NUCLEOTIDE SEQUENCE [LARGE SCALE GENOMIC DNA]</scope>
    <source>
        <strain evidence="2 3">Japan</strain>
    </source>
</reference>
<feature type="chain" id="PRO_5045791354" description="Secreted protein" evidence="1">
    <location>
        <begin position="20"/>
        <end position="94"/>
    </location>
</feature>
<sequence>MCALRRKTLILAAIEAAAAQTSLPYHAAYIPYSVQLPYPLFRLIPGPSPPYLSFRSSLTFPRVFPNPAPPRCISSAVSLRLELQFVSSSLSHLQ</sequence>
<keyword evidence="1" id="KW-0732">Signal</keyword>
<evidence type="ECO:0008006" key="4">
    <source>
        <dbReference type="Google" id="ProtNLM"/>
    </source>
</evidence>
<accession>A0ABN7BBX0</accession>
<evidence type="ECO:0000313" key="2">
    <source>
        <dbReference type="EMBL" id="BET01160.1"/>
    </source>
</evidence>
<gene>
    <name evidence="2" type="ORF">NTJ_13976</name>
</gene>
<evidence type="ECO:0000256" key="1">
    <source>
        <dbReference type="SAM" id="SignalP"/>
    </source>
</evidence>
<name>A0ABN7BBX0_9HEMI</name>
<keyword evidence="3" id="KW-1185">Reference proteome</keyword>